<dbReference type="EMBL" id="JBHUEQ010000002">
    <property type="protein sequence ID" value="MFD1743848.1"/>
    <property type="molecule type" value="Genomic_DNA"/>
</dbReference>
<evidence type="ECO:0000313" key="2">
    <source>
        <dbReference type="EMBL" id="MFD1743848.1"/>
    </source>
</evidence>
<feature type="signal peptide" evidence="1">
    <location>
        <begin position="1"/>
        <end position="22"/>
    </location>
</feature>
<feature type="chain" id="PRO_5047030392" evidence="1">
    <location>
        <begin position="23"/>
        <end position="114"/>
    </location>
</feature>
<accession>A0ABW4M0B3</accession>
<dbReference type="PANTHER" id="PTHR37549">
    <property type="entry name" value="LIPOPROTEIN LPRI"/>
    <property type="match status" value="1"/>
</dbReference>
<evidence type="ECO:0000256" key="1">
    <source>
        <dbReference type="SAM" id="SignalP"/>
    </source>
</evidence>
<dbReference type="Proteomes" id="UP001597322">
    <property type="component" value="Unassembled WGS sequence"/>
</dbReference>
<organism evidence="2 3">
    <name type="scientific">Rhizobium helianthi</name>
    <dbReference type="NCBI Taxonomy" id="1132695"/>
    <lineage>
        <taxon>Bacteria</taxon>
        <taxon>Pseudomonadati</taxon>
        <taxon>Pseudomonadota</taxon>
        <taxon>Alphaproteobacteria</taxon>
        <taxon>Hyphomicrobiales</taxon>
        <taxon>Rhizobiaceae</taxon>
        <taxon>Rhizobium/Agrobacterium group</taxon>
        <taxon>Rhizobium</taxon>
    </lineage>
</organism>
<sequence>MALIGLVVMAGAAPLLPLHAQAASFDCAKTDLAVDEKVICEDRTLNDLDVKMVTTFDILTGLVPMGNRDTLRDEQSAWLKKRQACGSDAACIRSAYQERMRQLEEAYKSLIRPL</sequence>
<evidence type="ECO:0000313" key="3">
    <source>
        <dbReference type="Proteomes" id="UP001597322"/>
    </source>
</evidence>
<dbReference type="RefSeq" id="WP_377395010.1">
    <property type="nucleotide sequence ID" value="NZ_JBHUEQ010000002.1"/>
</dbReference>
<reference evidence="3" key="1">
    <citation type="journal article" date="2019" name="Int. J. Syst. Evol. Microbiol.">
        <title>The Global Catalogue of Microorganisms (GCM) 10K type strain sequencing project: providing services to taxonomists for standard genome sequencing and annotation.</title>
        <authorList>
            <consortium name="The Broad Institute Genomics Platform"/>
            <consortium name="The Broad Institute Genome Sequencing Center for Infectious Disease"/>
            <person name="Wu L."/>
            <person name="Ma J."/>
        </authorList>
    </citation>
    <scope>NUCLEOTIDE SEQUENCE [LARGE SCALE GENOMIC DNA]</scope>
    <source>
        <strain evidence="3">CG52</strain>
    </source>
</reference>
<protein>
    <submittedName>
        <fullName evidence="2">Lysozyme inhibitor LprI family protein</fullName>
    </submittedName>
</protein>
<gene>
    <name evidence="2" type="ORF">ACFSE1_00065</name>
</gene>
<proteinExistence type="predicted"/>
<keyword evidence="1" id="KW-0732">Signal</keyword>
<comment type="caution">
    <text evidence="2">The sequence shown here is derived from an EMBL/GenBank/DDBJ whole genome shotgun (WGS) entry which is preliminary data.</text>
</comment>
<keyword evidence="3" id="KW-1185">Reference proteome</keyword>
<name>A0ABW4M0B3_9HYPH</name>
<dbReference type="InterPro" id="IPR052755">
    <property type="entry name" value="Lysozyme_Inhibitor_LprI"/>
</dbReference>
<dbReference type="PANTHER" id="PTHR37549:SF1">
    <property type="entry name" value="LIPOPROTEIN LPRI"/>
    <property type="match status" value="1"/>
</dbReference>